<sequence length="405" mass="43943">MAQEAFTCPATGGDLIVGIESGVPTLDQHTATSSATRNVAMNIFETLVIRDENMNPAPDLAASIDVSEDGLTYTFVLREGVKFHNGKPLTTADVVASFDRYKELGVNRATLDVVASWEATDDMTFVITLNQAQPTFLESLSSYTVPIVIVPAEEAAKPAGQIEPIGTGPFKFAEFVPDSFVRLERYDEYVANDSFPGLSGFAGHKQACVDTVTFRMLTEPGARMAALETGEVHIAENVPTISQERLAGTEGVELVRLENFALNVAYPNWSAPPTDNLQVRQAILAALDMEEIMEAATDGAFELNPSFQFPDTGYYSTAGEEFYNQHDLEKAKALLAESGYNNEPIVLLTNQQFPNMYNSALVMAAQLQAAGMNAELRASSTGRRLLPPVRRKPRAGTSSSRSGPR</sequence>
<evidence type="ECO:0000256" key="2">
    <source>
        <dbReference type="ARBA" id="ARBA00005695"/>
    </source>
</evidence>
<comment type="subcellular location">
    <subcellularLocation>
        <location evidence="1">Periplasm</location>
    </subcellularLocation>
</comment>
<dbReference type="PROSITE" id="PS01040">
    <property type="entry name" value="SBP_BACTERIAL_5"/>
    <property type="match status" value="1"/>
</dbReference>
<evidence type="ECO:0000256" key="3">
    <source>
        <dbReference type="ARBA" id="ARBA00022729"/>
    </source>
</evidence>
<dbReference type="GO" id="GO:1904680">
    <property type="term" value="F:peptide transmembrane transporter activity"/>
    <property type="evidence" value="ECO:0007669"/>
    <property type="project" value="TreeGrafter"/>
</dbReference>
<evidence type="ECO:0000313" key="7">
    <source>
        <dbReference type="Proteomes" id="UP000474802"/>
    </source>
</evidence>
<evidence type="ECO:0000256" key="1">
    <source>
        <dbReference type="ARBA" id="ARBA00004418"/>
    </source>
</evidence>
<protein>
    <submittedName>
        <fullName evidence="6">ABC transporter substrate-binding protein</fullName>
    </submittedName>
</protein>
<organism evidence="6 7">
    <name type="scientific">Devosia aurantiaca</name>
    <dbReference type="NCBI Taxonomy" id="2714858"/>
    <lineage>
        <taxon>Bacteria</taxon>
        <taxon>Pseudomonadati</taxon>
        <taxon>Pseudomonadota</taxon>
        <taxon>Alphaproteobacteria</taxon>
        <taxon>Hyphomicrobiales</taxon>
        <taxon>Devosiaceae</taxon>
        <taxon>Devosia</taxon>
    </lineage>
</organism>
<dbReference type="Gene3D" id="3.90.76.10">
    <property type="entry name" value="Dipeptide-binding Protein, Domain 1"/>
    <property type="match status" value="1"/>
</dbReference>
<dbReference type="Gene3D" id="3.40.190.10">
    <property type="entry name" value="Periplasmic binding protein-like II"/>
    <property type="match status" value="1"/>
</dbReference>
<dbReference type="Gene3D" id="3.10.105.10">
    <property type="entry name" value="Dipeptide-binding Protein, Domain 3"/>
    <property type="match status" value="1"/>
</dbReference>
<dbReference type="AlphaFoldDB" id="A0A6M1SUS3"/>
<dbReference type="InterPro" id="IPR039424">
    <property type="entry name" value="SBP_5"/>
</dbReference>
<dbReference type="PANTHER" id="PTHR30290">
    <property type="entry name" value="PERIPLASMIC BINDING COMPONENT OF ABC TRANSPORTER"/>
    <property type="match status" value="1"/>
</dbReference>
<dbReference type="PANTHER" id="PTHR30290:SF38">
    <property type="entry name" value="D,D-DIPEPTIDE-BINDING PERIPLASMIC PROTEIN DDPA-RELATED"/>
    <property type="match status" value="1"/>
</dbReference>
<feature type="region of interest" description="Disordered" evidence="4">
    <location>
        <begin position="378"/>
        <end position="405"/>
    </location>
</feature>
<name>A0A6M1SUS3_9HYPH</name>
<accession>A0A6M1SUS3</accession>
<gene>
    <name evidence="6" type="ORF">G5575_15540</name>
</gene>
<evidence type="ECO:0000313" key="6">
    <source>
        <dbReference type="EMBL" id="NGP18875.1"/>
    </source>
</evidence>
<dbReference type="SUPFAM" id="SSF53850">
    <property type="entry name" value="Periplasmic binding protein-like II"/>
    <property type="match status" value="1"/>
</dbReference>
<dbReference type="RefSeq" id="WP_164535138.1">
    <property type="nucleotide sequence ID" value="NZ_JAALFG010000004.1"/>
</dbReference>
<dbReference type="InterPro" id="IPR023765">
    <property type="entry name" value="SBP_5_CS"/>
</dbReference>
<evidence type="ECO:0000259" key="5">
    <source>
        <dbReference type="Pfam" id="PF00496"/>
    </source>
</evidence>
<dbReference type="Pfam" id="PF00496">
    <property type="entry name" value="SBP_bac_5"/>
    <property type="match status" value="1"/>
</dbReference>
<comment type="similarity">
    <text evidence="2">Belongs to the bacterial solute-binding protein 5 family.</text>
</comment>
<dbReference type="Proteomes" id="UP000474802">
    <property type="component" value="Unassembled WGS sequence"/>
</dbReference>
<dbReference type="InterPro" id="IPR000914">
    <property type="entry name" value="SBP_5_dom"/>
</dbReference>
<feature type="compositionally biased region" description="Polar residues" evidence="4">
    <location>
        <begin position="396"/>
        <end position="405"/>
    </location>
</feature>
<reference evidence="6 7" key="2">
    <citation type="submission" date="2020-03" db="EMBL/GenBank/DDBJ databases">
        <title>Devosia chinhatensis sp. nov., isolated from a hexachlorocyclohexane (HCH) dump site in India.</title>
        <authorList>
            <person name="Kumar M."/>
            <person name="Lal R."/>
        </authorList>
    </citation>
    <scope>NUCLEOTIDE SEQUENCE [LARGE SCALE GENOMIC DNA]</scope>
    <source>
        <strain evidence="6 7">H239</strain>
    </source>
</reference>
<dbReference type="GO" id="GO:0015833">
    <property type="term" value="P:peptide transport"/>
    <property type="evidence" value="ECO:0007669"/>
    <property type="project" value="TreeGrafter"/>
</dbReference>
<comment type="caution">
    <text evidence="6">The sequence shown here is derived from an EMBL/GenBank/DDBJ whole genome shotgun (WGS) entry which is preliminary data.</text>
</comment>
<feature type="domain" description="Solute-binding protein family 5" evidence="5">
    <location>
        <begin position="56"/>
        <end position="379"/>
    </location>
</feature>
<evidence type="ECO:0000256" key="4">
    <source>
        <dbReference type="SAM" id="MobiDB-lite"/>
    </source>
</evidence>
<keyword evidence="3" id="KW-0732">Signal</keyword>
<keyword evidence="7" id="KW-1185">Reference proteome</keyword>
<proteinExistence type="inferred from homology"/>
<dbReference type="EMBL" id="JAALFG010000004">
    <property type="protein sequence ID" value="NGP18875.1"/>
    <property type="molecule type" value="Genomic_DNA"/>
</dbReference>
<reference evidence="6 7" key="1">
    <citation type="submission" date="2020-02" db="EMBL/GenBank/DDBJ databases">
        <authorList>
            <person name="Khan S.A."/>
            <person name="Jeon C.O."/>
            <person name="Chun B.H."/>
        </authorList>
    </citation>
    <scope>NUCLEOTIDE SEQUENCE [LARGE SCALE GENOMIC DNA]</scope>
    <source>
        <strain evidence="6 7">H239</strain>
    </source>
</reference>